<evidence type="ECO:0000256" key="2">
    <source>
        <dbReference type="ARBA" id="ARBA00023125"/>
    </source>
</evidence>
<organism evidence="6 7">
    <name type="scientific">Kitasatospora viridis</name>
    <dbReference type="NCBI Taxonomy" id="281105"/>
    <lineage>
        <taxon>Bacteria</taxon>
        <taxon>Bacillati</taxon>
        <taxon>Actinomycetota</taxon>
        <taxon>Actinomycetes</taxon>
        <taxon>Kitasatosporales</taxon>
        <taxon>Streptomycetaceae</taxon>
        <taxon>Kitasatospora</taxon>
    </lineage>
</organism>
<dbReference type="Proteomes" id="UP000317940">
    <property type="component" value="Unassembled WGS sequence"/>
</dbReference>
<dbReference type="SUPFAM" id="SSF48498">
    <property type="entry name" value="Tetracyclin repressor-like, C-terminal domain"/>
    <property type="match status" value="1"/>
</dbReference>
<dbReference type="AlphaFoldDB" id="A0A561TVW0"/>
<protein>
    <submittedName>
        <fullName evidence="6">TetR family transcriptional regulator</fullName>
    </submittedName>
</protein>
<keyword evidence="3" id="KW-0804">Transcription</keyword>
<sequence length="212" mass="22926">MTTRTSSKPRKLTPKGEQTRLRIVAAAAQLMFDRGVAGTTMEDVKAASGASSSQLYHYFADKQALIMDVIAYQDERVVGDQQPMLARLDTVDGLRAWCAFLVQHQIDLECHGGCPIGSLGSELAEVDPAARAAVSGSFLRWESGIRDGLRAMHERGELTADPEDLALTVLAALQGGLLLTQIHRDVRPLRVTLDAMIDHVEAHTVTAAPPLS</sequence>
<keyword evidence="2 4" id="KW-0238">DNA-binding</keyword>
<evidence type="ECO:0000256" key="3">
    <source>
        <dbReference type="ARBA" id="ARBA00023163"/>
    </source>
</evidence>
<evidence type="ECO:0000256" key="1">
    <source>
        <dbReference type="ARBA" id="ARBA00023015"/>
    </source>
</evidence>
<dbReference type="InterPro" id="IPR036271">
    <property type="entry name" value="Tet_transcr_reg_TetR-rel_C_sf"/>
</dbReference>
<proteinExistence type="predicted"/>
<gene>
    <name evidence="6" type="ORF">FHX73_12348</name>
</gene>
<evidence type="ECO:0000313" key="6">
    <source>
        <dbReference type="EMBL" id="TWF91236.1"/>
    </source>
</evidence>
<dbReference type="EMBL" id="VIWT01000002">
    <property type="protein sequence ID" value="TWF91236.1"/>
    <property type="molecule type" value="Genomic_DNA"/>
</dbReference>
<dbReference type="InterPro" id="IPR001647">
    <property type="entry name" value="HTH_TetR"/>
</dbReference>
<reference evidence="6 7" key="1">
    <citation type="submission" date="2019-06" db="EMBL/GenBank/DDBJ databases">
        <title>Sequencing the genomes of 1000 actinobacteria strains.</title>
        <authorList>
            <person name="Klenk H.-P."/>
        </authorList>
    </citation>
    <scope>NUCLEOTIDE SEQUENCE [LARGE SCALE GENOMIC DNA]</scope>
    <source>
        <strain evidence="6 7">DSM 44826</strain>
    </source>
</reference>
<dbReference type="PRINTS" id="PR00455">
    <property type="entry name" value="HTHTETR"/>
</dbReference>
<dbReference type="Pfam" id="PF21993">
    <property type="entry name" value="TetR_C_13_2"/>
    <property type="match status" value="1"/>
</dbReference>
<evidence type="ECO:0000256" key="4">
    <source>
        <dbReference type="PROSITE-ProRule" id="PRU00335"/>
    </source>
</evidence>
<dbReference type="Gene3D" id="1.10.357.10">
    <property type="entry name" value="Tetracycline Repressor, domain 2"/>
    <property type="match status" value="1"/>
</dbReference>
<dbReference type="PROSITE" id="PS50977">
    <property type="entry name" value="HTH_TETR_2"/>
    <property type="match status" value="1"/>
</dbReference>
<evidence type="ECO:0000313" key="7">
    <source>
        <dbReference type="Proteomes" id="UP000317940"/>
    </source>
</evidence>
<name>A0A561TVW0_9ACTN</name>
<dbReference type="PANTHER" id="PTHR47506:SF3">
    <property type="entry name" value="HTH-TYPE TRANSCRIPTIONAL REGULATOR LMRA"/>
    <property type="match status" value="1"/>
</dbReference>
<keyword evidence="7" id="KW-1185">Reference proteome</keyword>
<dbReference type="InterPro" id="IPR009057">
    <property type="entry name" value="Homeodomain-like_sf"/>
</dbReference>
<dbReference type="GO" id="GO:0003677">
    <property type="term" value="F:DNA binding"/>
    <property type="evidence" value="ECO:0007669"/>
    <property type="project" value="UniProtKB-UniRule"/>
</dbReference>
<dbReference type="SUPFAM" id="SSF46689">
    <property type="entry name" value="Homeodomain-like"/>
    <property type="match status" value="1"/>
</dbReference>
<dbReference type="OrthoDB" id="3827407at2"/>
<dbReference type="Pfam" id="PF00440">
    <property type="entry name" value="TetR_N"/>
    <property type="match status" value="1"/>
</dbReference>
<dbReference type="PANTHER" id="PTHR47506">
    <property type="entry name" value="TRANSCRIPTIONAL REGULATORY PROTEIN"/>
    <property type="match status" value="1"/>
</dbReference>
<dbReference type="InterPro" id="IPR054156">
    <property type="entry name" value="YxaF_TetR_C"/>
</dbReference>
<dbReference type="RefSeq" id="WP_145908850.1">
    <property type="nucleotide sequence ID" value="NZ_BAAAMZ010000033.1"/>
</dbReference>
<feature type="DNA-binding region" description="H-T-H motif" evidence="4">
    <location>
        <begin position="40"/>
        <end position="59"/>
    </location>
</feature>
<comment type="caution">
    <text evidence="6">The sequence shown here is derived from an EMBL/GenBank/DDBJ whole genome shotgun (WGS) entry which is preliminary data.</text>
</comment>
<keyword evidence="1" id="KW-0805">Transcription regulation</keyword>
<accession>A0A561TVW0</accession>
<feature type="domain" description="HTH tetR-type" evidence="5">
    <location>
        <begin position="17"/>
        <end position="77"/>
    </location>
</feature>
<evidence type="ECO:0000259" key="5">
    <source>
        <dbReference type="PROSITE" id="PS50977"/>
    </source>
</evidence>